<dbReference type="InterPro" id="IPR011747">
    <property type="entry name" value="CHP02241"/>
</dbReference>
<keyword evidence="2" id="KW-1185">Reference proteome</keyword>
<sequence length="143" mass="16206">MPDLTTTAVFVLEIDSVEVGSFRKVSGIESETEVIEFKEVNKEGRTIIRKQPGNMKWADITLERRIDSTNMLWEWRKQVIDGDIDKARRHGSIVAKNSKMEEVARWDFTNGWPSKLSGADFDAGANDVATEKVVITHEGLVRK</sequence>
<dbReference type="AlphaFoldDB" id="A0A2S6GTZ2"/>
<gene>
    <name evidence="1" type="ORF">CLV40_105320</name>
</gene>
<accession>A0A2S6GTZ2</accession>
<dbReference type="NCBIfam" id="TIGR02241">
    <property type="entry name" value="conserved hypothetical phage tail region protein"/>
    <property type="match status" value="1"/>
</dbReference>
<dbReference type="InterPro" id="IPR010667">
    <property type="entry name" value="Phage_T4_Gp19"/>
</dbReference>
<dbReference type="EMBL" id="PTIX01000005">
    <property type="protein sequence ID" value="PPK68591.1"/>
    <property type="molecule type" value="Genomic_DNA"/>
</dbReference>
<dbReference type="Proteomes" id="UP000239203">
    <property type="component" value="Unassembled WGS sequence"/>
</dbReference>
<organism evidence="1 2">
    <name type="scientific">Actinokineospora auranticolor</name>
    <dbReference type="NCBI Taxonomy" id="155976"/>
    <lineage>
        <taxon>Bacteria</taxon>
        <taxon>Bacillati</taxon>
        <taxon>Actinomycetota</taxon>
        <taxon>Actinomycetes</taxon>
        <taxon>Pseudonocardiales</taxon>
        <taxon>Pseudonocardiaceae</taxon>
        <taxon>Actinokineospora</taxon>
    </lineage>
</organism>
<protein>
    <submittedName>
        <fullName evidence="1">Phage tail-like protein</fullName>
    </submittedName>
</protein>
<dbReference type="OrthoDB" id="9790161at2"/>
<reference evidence="1 2" key="1">
    <citation type="submission" date="2018-02" db="EMBL/GenBank/DDBJ databases">
        <title>Genomic Encyclopedia of Archaeal and Bacterial Type Strains, Phase II (KMG-II): from individual species to whole genera.</title>
        <authorList>
            <person name="Goeker M."/>
        </authorList>
    </citation>
    <scope>NUCLEOTIDE SEQUENCE [LARGE SCALE GENOMIC DNA]</scope>
    <source>
        <strain evidence="1 2">YU 961-1</strain>
    </source>
</reference>
<evidence type="ECO:0000313" key="2">
    <source>
        <dbReference type="Proteomes" id="UP000239203"/>
    </source>
</evidence>
<dbReference type="PANTHER" id="PTHR38009">
    <property type="entry name" value="CONSERVED HYPOTHETICAL PHAGE TAIL PROTEIN"/>
    <property type="match status" value="1"/>
</dbReference>
<dbReference type="GO" id="GO:0005198">
    <property type="term" value="F:structural molecule activity"/>
    <property type="evidence" value="ECO:0007669"/>
    <property type="project" value="InterPro"/>
</dbReference>
<dbReference type="PANTHER" id="PTHR38009:SF1">
    <property type="entry name" value="CONSERVED HYPOTHETICAL PHAGE TAIL PROTEIN"/>
    <property type="match status" value="1"/>
</dbReference>
<proteinExistence type="predicted"/>
<evidence type="ECO:0000313" key="1">
    <source>
        <dbReference type="EMBL" id="PPK68591.1"/>
    </source>
</evidence>
<dbReference type="Pfam" id="PF06841">
    <property type="entry name" value="Phage_T4_gp19"/>
    <property type="match status" value="1"/>
</dbReference>
<dbReference type="RefSeq" id="WP_104479036.1">
    <property type="nucleotide sequence ID" value="NZ_CP154825.1"/>
</dbReference>
<name>A0A2S6GTZ2_9PSEU</name>
<comment type="caution">
    <text evidence="1">The sequence shown here is derived from an EMBL/GenBank/DDBJ whole genome shotgun (WGS) entry which is preliminary data.</text>
</comment>